<keyword evidence="1" id="KW-0805">Transcription regulation</keyword>
<keyword evidence="2 4" id="KW-0103">Bromodomain</keyword>
<dbReference type="SUPFAM" id="SSF47370">
    <property type="entry name" value="Bromodomain"/>
    <property type="match status" value="1"/>
</dbReference>
<dbReference type="PROSITE" id="PS50014">
    <property type="entry name" value="BROMODOMAIN_2"/>
    <property type="match status" value="1"/>
</dbReference>
<keyword evidence="7" id="KW-1185">Reference proteome</keyword>
<evidence type="ECO:0000259" key="5">
    <source>
        <dbReference type="PROSITE" id="PS50014"/>
    </source>
</evidence>
<evidence type="ECO:0000256" key="3">
    <source>
        <dbReference type="ARBA" id="ARBA00023163"/>
    </source>
</evidence>
<dbReference type="EMBL" id="MPUH01000811">
    <property type="protein sequence ID" value="OMJ73589.1"/>
    <property type="molecule type" value="Genomic_DNA"/>
</dbReference>
<protein>
    <recommendedName>
        <fullName evidence="5">Bromo domain-containing protein</fullName>
    </recommendedName>
</protein>
<dbReference type="SMART" id="SM00297">
    <property type="entry name" value="BROMO"/>
    <property type="match status" value="1"/>
</dbReference>
<name>A0A1R2B9Z3_9CILI</name>
<gene>
    <name evidence="6" type="ORF">SteCoe_27689</name>
</gene>
<dbReference type="InterPro" id="IPR036427">
    <property type="entry name" value="Bromodomain-like_sf"/>
</dbReference>
<evidence type="ECO:0000256" key="2">
    <source>
        <dbReference type="ARBA" id="ARBA00023117"/>
    </source>
</evidence>
<evidence type="ECO:0000256" key="4">
    <source>
        <dbReference type="PROSITE-ProRule" id="PRU00035"/>
    </source>
</evidence>
<sequence>MSSKSGLSRDETNRAMNLLKSIERHGDSYEFRYPVDYIGLGLPDYPEIIKYPMDLSTVKKNLNAGEYESLQDFICDIQQIWDNCKLYNPEEAFIYKQAIKLQEFTNSFCMSNAIPVATMKKKPKEPSISLQEKKDLSELIQKVTSNTLAHVAMVVEEECPEAFSQLEKHKVVISLEKMNYSTFSRIREIIHAELGYGEEQVNDFNMSN</sequence>
<evidence type="ECO:0000313" key="6">
    <source>
        <dbReference type="EMBL" id="OMJ73589.1"/>
    </source>
</evidence>
<dbReference type="PANTHER" id="PTHR45926">
    <property type="entry name" value="OSJNBA0053K19.4 PROTEIN"/>
    <property type="match status" value="1"/>
</dbReference>
<dbReference type="Proteomes" id="UP000187209">
    <property type="component" value="Unassembled WGS sequence"/>
</dbReference>
<dbReference type="Pfam" id="PF00439">
    <property type="entry name" value="Bromodomain"/>
    <property type="match status" value="1"/>
</dbReference>
<dbReference type="InterPro" id="IPR001487">
    <property type="entry name" value="Bromodomain"/>
</dbReference>
<dbReference type="InterPro" id="IPR027353">
    <property type="entry name" value="NET_dom"/>
</dbReference>
<dbReference type="Gene3D" id="1.20.920.10">
    <property type="entry name" value="Bromodomain-like"/>
    <property type="match status" value="1"/>
</dbReference>
<evidence type="ECO:0000313" key="7">
    <source>
        <dbReference type="Proteomes" id="UP000187209"/>
    </source>
</evidence>
<dbReference type="Gene3D" id="1.20.1270.220">
    <property type="match status" value="1"/>
</dbReference>
<feature type="domain" description="Bromo" evidence="5">
    <location>
        <begin position="23"/>
        <end position="95"/>
    </location>
</feature>
<organism evidence="6 7">
    <name type="scientific">Stentor coeruleus</name>
    <dbReference type="NCBI Taxonomy" id="5963"/>
    <lineage>
        <taxon>Eukaryota</taxon>
        <taxon>Sar</taxon>
        <taxon>Alveolata</taxon>
        <taxon>Ciliophora</taxon>
        <taxon>Postciliodesmatophora</taxon>
        <taxon>Heterotrichea</taxon>
        <taxon>Heterotrichida</taxon>
        <taxon>Stentoridae</taxon>
        <taxon>Stentor</taxon>
    </lineage>
</organism>
<dbReference type="InterPro" id="IPR038336">
    <property type="entry name" value="NET_sf"/>
</dbReference>
<dbReference type="OrthoDB" id="310978at2759"/>
<keyword evidence="3" id="KW-0804">Transcription</keyword>
<dbReference type="Pfam" id="PF17035">
    <property type="entry name" value="BET"/>
    <property type="match status" value="1"/>
</dbReference>
<proteinExistence type="predicted"/>
<accession>A0A1R2B9Z3</accession>
<comment type="caution">
    <text evidence="6">The sequence shown here is derived from an EMBL/GenBank/DDBJ whole genome shotgun (WGS) entry which is preliminary data.</text>
</comment>
<evidence type="ECO:0000256" key="1">
    <source>
        <dbReference type="ARBA" id="ARBA00023015"/>
    </source>
</evidence>
<dbReference type="PRINTS" id="PR00503">
    <property type="entry name" value="BROMODOMAIN"/>
</dbReference>
<dbReference type="AlphaFoldDB" id="A0A1R2B9Z3"/>
<reference evidence="6 7" key="1">
    <citation type="submission" date="2016-11" db="EMBL/GenBank/DDBJ databases">
        <title>The macronuclear genome of Stentor coeruleus: a giant cell with tiny introns.</title>
        <authorList>
            <person name="Slabodnick M."/>
            <person name="Ruby J.G."/>
            <person name="Reiff S.B."/>
            <person name="Swart E.C."/>
            <person name="Gosai S."/>
            <person name="Prabakaran S."/>
            <person name="Witkowska E."/>
            <person name="Larue G.E."/>
            <person name="Fisher S."/>
            <person name="Freeman R.M."/>
            <person name="Gunawardena J."/>
            <person name="Chu W."/>
            <person name="Stover N.A."/>
            <person name="Gregory B.D."/>
            <person name="Nowacki M."/>
            <person name="Derisi J."/>
            <person name="Roy S.W."/>
            <person name="Marshall W.F."/>
            <person name="Sood P."/>
        </authorList>
    </citation>
    <scope>NUCLEOTIDE SEQUENCE [LARGE SCALE GENOMIC DNA]</scope>
    <source>
        <strain evidence="6">WM001</strain>
    </source>
</reference>